<dbReference type="GO" id="GO:0005669">
    <property type="term" value="C:transcription factor TFIID complex"/>
    <property type="evidence" value="ECO:0007669"/>
    <property type="project" value="InterPro"/>
</dbReference>
<keyword evidence="4" id="KW-0804">Transcription</keyword>
<feature type="region of interest" description="Disordered" evidence="6">
    <location>
        <begin position="252"/>
        <end position="328"/>
    </location>
</feature>
<gene>
    <name evidence="8" type="ORF">ZEAMMB73_Zm00001d029598</name>
</gene>
<dbReference type="EMBL" id="CM007647">
    <property type="protein sequence ID" value="ONL99072.1"/>
    <property type="molecule type" value="Genomic_DNA"/>
</dbReference>
<feature type="domain" description="RST" evidence="7">
    <location>
        <begin position="188"/>
        <end position="259"/>
    </location>
</feature>
<dbReference type="PANTHER" id="PTHR15138">
    <property type="entry name" value="TRANSCRIPTION INITIATION FACTOR TFIID SUBUNIT 4"/>
    <property type="match status" value="1"/>
</dbReference>
<dbReference type="GO" id="GO:0006366">
    <property type="term" value="P:transcription by RNA polymerase II"/>
    <property type="evidence" value="ECO:0007669"/>
    <property type="project" value="UniProtKB-ARBA"/>
</dbReference>
<feature type="compositionally biased region" description="Polar residues" evidence="6">
    <location>
        <begin position="467"/>
        <end position="476"/>
    </location>
</feature>
<dbReference type="Pfam" id="PF05236">
    <property type="entry name" value="TAF4"/>
    <property type="match status" value="1"/>
</dbReference>
<evidence type="ECO:0000256" key="2">
    <source>
        <dbReference type="ARBA" id="ARBA00006178"/>
    </source>
</evidence>
<feature type="compositionally biased region" description="Polar residues" evidence="6">
    <location>
        <begin position="177"/>
        <end position="187"/>
    </location>
</feature>
<evidence type="ECO:0000259" key="7">
    <source>
        <dbReference type="PROSITE" id="PS51879"/>
    </source>
</evidence>
<feature type="compositionally biased region" description="Polar residues" evidence="6">
    <location>
        <begin position="444"/>
        <end position="459"/>
    </location>
</feature>
<comment type="subcellular location">
    <subcellularLocation>
        <location evidence="1">Nucleus</location>
    </subcellularLocation>
</comment>
<keyword evidence="8" id="KW-0396">Initiation factor</keyword>
<dbReference type="InterPro" id="IPR045144">
    <property type="entry name" value="TAF4"/>
</dbReference>
<feature type="compositionally biased region" description="Basic and acidic residues" evidence="6">
    <location>
        <begin position="126"/>
        <end position="135"/>
    </location>
</feature>
<dbReference type="InterPro" id="IPR022003">
    <property type="entry name" value="RST"/>
</dbReference>
<dbReference type="AlphaFoldDB" id="A0A1D6K670"/>
<organism evidence="8">
    <name type="scientific">Zea mays</name>
    <name type="common">Maize</name>
    <dbReference type="NCBI Taxonomy" id="4577"/>
    <lineage>
        <taxon>Eukaryota</taxon>
        <taxon>Viridiplantae</taxon>
        <taxon>Streptophyta</taxon>
        <taxon>Embryophyta</taxon>
        <taxon>Tracheophyta</taxon>
        <taxon>Spermatophyta</taxon>
        <taxon>Magnoliopsida</taxon>
        <taxon>Liliopsida</taxon>
        <taxon>Poales</taxon>
        <taxon>Poaceae</taxon>
        <taxon>PACMAD clade</taxon>
        <taxon>Panicoideae</taxon>
        <taxon>Andropogonodae</taxon>
        <taxon>Andropogoneae</taxon>
        <taxon>Tripsacinae</taxon>
        <taxon>Zea</taxon>
    </lineage>
</organism>
<feature type="compositionally biased region" description="Basic and acidic residues" evidence="6">
    <location>
        <begin position="98"/>
        <end position="107"/>
    </location>
</feature>
<accession>A0A1D6K670</accession>
<reference evidence="8" key="1">
    <citation type="submission" date="2015-12" db="EMBL/GenBank/DDBJ databases">
        <title>Update maize B73 reference genome by single molecule sequencing technologies.</title>
        <authorList>
            <consortium name="Maize Genome Sequencing Project"/>
            <person name="Ware D."/>
        </authorList>
    </citation>
    <scope>NUCLEOTIDE SEQUENCE [LARGE SCALE GENOMIC DNA]</scope>
    <source>
        <tissue evidence="8">Seedling</tissue>
    </source>
</reference>
<feature type="compositionally biased region" description="Polar residues" evidence="6">
    <location>
        <begin position="305"/>
        <end position="328"/>
    </location>
</feature>
<feature type="compositionally biased region" description="Polar residues" evidence="6">
    <location>
        <begin position="252"/>
        <end position="287"/>
    </location>
</feature>
<dbReference type="PANTHER" id="PTHR15138:SF24">
    <property type="entry name" value="OS03G0441000 PROTEIN"/>
    <property type="match status" value="1"/>
</dbReference>
<proteinExistence type="inferred from homology"/>
<dbReference type="EMBL" id="CM007647">
    <property type="protein sequence ID" value="ONL99065.1"/>
    <property type="molecule type" value="Genomic_DNA"/>
</dbReference>
<feature type="region of interest" description="Disordered" evidence="6">
    <location>
        <begin position="444"/>
        <end position="540"/>
    </location>
</feature>
<evidence type="ECO:0000256" key="6">
    <source>
        <dbReference type="SAM" id="MobiDB-lite"/>
    </source>
</evidence>
<keyword evidence="8" id="KW-0648">Protein biosynthesis</keyword>
<evidence type="ECO:0000256" key="5">
    <source>
        <dbReference type="ARBA" id="ARBA00023242"/>
    </source>
</evidence>
<sequence length="598" mass="64416">MDPIMKLLEDDEDESLHSGADVEAFTAALNREVEASASASASTSTSVPAGSSSQPTDHGAGLLPQEHKSLLNHDPGQWQDPVKNEIVNQESQQQEQTHAFRNDHPSRPEMVSQGSNNCPLPTNTPKECDLLKAKQEPGSTSQQGIVAQHQPMQQMKSEQTPIVSQQQSMQQMKNQQTPVTNQTNSATTTAKAPVVTFHMLIPILSRYLDKARDIEVQSIFAKLRKNEVSKEYFLKTVRNIVGDKLLKQAASQYQMQAQRSPQTNPSNYSLSGQVSGQQTAPSGSVTGDEQKGYPGAHTIPMRQAIASTRPPQFRPSSSGQMRSNTGYPPSQTNLHKANEMGNMSDGKGVHMLQTRPPNNSIPVQTMQHHVQRPQTSSPVFGANSIHARPFPRPLGGPAAPFRPQMADSNPKAQLIQGAVTTVSGSVPTRSIVSGNAPVNQALGSSKVSAGMESQSQQLSAPKPLAATSLSQTQSHGIQEEPKIQIQSSVQAPPAAASKTPQRKASSGQKKPLEVLGSSPPPSSKKQKVSGGFHEQSIDQLNDVTAVSGVNLREEEEHLFSAPKEEGRVSEVARKVVQLEEEKLILQKGPLTQKLAGIS</sequence>
<feature type="region of interest" description="Disordered" evidence="6">
    <location>
        <begin position="33"/>
        <end position="187"/>
    </location>
</feature>
<dbReference type="InterPro" id="IPR007900">
    <property type="entry name" value="TAF4_C"/>
</dbReference>
<dbReference type="Pfam" id="PF12174">
    <property type="entry name" value="RST"/>
    <property type="match status" value="1"/>
</dbReference>
<feature type="compositionally biased region" description="Low complexity" evidence="6">
    <location>
        <begin position="35"/>
        <end position="53"/>
    </location>
</feature>
<dbReference type="GO" id="GO:0003743">
    <property type="term" value="F:translation initiation factor activity"/>
    <property type="evidence" value="ECO:0007669"/>
    <property type="project" value="UniProtKB-KW"/>
</dbReference>
<dbReference type="PROSITE" id="PS51879">
    <property type="entry name" value="RST"/>
    <property type="match status" value="1"/>
</dbReference>
<keyword evidence="3" id="KW-0805">Transcription regulation</keyword>
<evidence type="ECO:0000256" key="3">
    <source>
        <dbReference type="ARBA" id="ARBA00023015"/>
    </source>
</evidence>
<dbReference type="GO" id="GO:0006352">
    <property type="term" value="P:DNA-templated transcription initiation"/>
    <property type="evidence" value="ECO:0007669"/>
    <property type="project" value="InterPro"/>
</dbReference>
<keyword evidence="5" id="KW-0539">Nucleus</keyword>
<comment type="similarity">
    <text evidence="2">Belongs to the TAF4 family.</text>
</comment>
<evidence type="ECO:0000313" key="8">
    <source>
        <dbReference type="EMBL" id="ONL99065.1"/>
    </source>
</evidence>
<dbReference type="ExpressionAtlas" id="A0A1D6K670">
    <property type="expression patterns" value="baseline and differential"/>
</dbReference>
<protein>
    <submittedName>
        <fullName evidence="8">Transcription initiation factor TFIID subunit 4b</fullName>
    </submittedName>
</protein>
<evidence type="ECO:0000256" key="4">
    <source>
        <dbReference type="ARBA" id="ARBA00023163"/>
    </source>
</evidence>
<evidence type="ECO:0000256" key="1">
    <source>
        <dbReference type="ARBA" id="ARBA00004123"/>
    </source>
</evidence>
<name>A0A1D6K670_MAIZE</name>
<feature type="compositionally biased region" description="Low complexity" evidence="6">
    <location>
        <begin position="164"/>
        <end position="176"/>
    </location>
</feature>
<feature type="compositionally biased region" description="Polar residues" evidence="6">
    <location>
        <begin position="137"/>
        <end position="163"/>
    </location>
</feature>
<feature type="compositionally biased region" description="Polar residues" evidence="6">
    <location>
        <begin position="498"/>
        <end position="508"/>
    </location>
</feature>
<feature type="compositionally biased region" description="Polar residues" evidence="6">
    <location>
        <begin position="112"/>
        <end position="125"/>
    </location>
</feature>
<feature type="compositionally biased region" description="Polar residues" evidence="6">
    <location>
        <begin position="86"/>
        <end position="97"/>
    </location>
</feature>